<gene>
    <name evidence="2" type="primary">qorB2</name>
    <name evidence="2" type="ORF">EJ065_7338</name>
</gene>
<dbReference type="CDD" id="cd05269">
    <property type="entry name" value="TMR_SDR_a"/>
    <property type="match status" value="1"/>
</dbReference>
<name>A0A410S3Z8_CORCK</name>
<sequence length="316" mass="33787">MRCVLTKSEYPRYGKPHSISRLERGKERAKAMFVVTGASGKLGQFVVEGLLKKVPADQVAVAVRNPDKAKAWAARGVQVRQVDYDRPETLNGAFGKGDTVLLISANEVGKRFPQHSAVIEAAKKAGVKLLAYTSILFADRSGLSLAGEHKATEEAIRASGLPYVFLRNGWYVENYTEHVGPALQYGVVQGSAKEGRVATATRQEYADAAVAVLTGTGHENQVYELAGDASFTLPEYVAELSRQSGKPVKYVDLPVAEFSAALQQVGVPKPFADTLADADAGLSRGELNDTSRTLSRLIGRPTAPFGNAIGAALKQG</sequence>
<feature type="domain" description="NAD(P)-binding" evidence="1">
    <location>
        <begin position="37"/>
        <end position="214"/>
    </location>
</feature>
<accession>A0A410S3Z8</accession>
<reference evidence="2 3" key="1">
    <citation type="submission" date="2018-12" db="EMBL/GenBank/DDBJ databases">
        <title>Complete Genome Sequence of the Corallopyronin A producing Myxobacterium Corallococcus coralloides B035.</title>
        <authorList>
            <person name="Bouhired S.M."/>
            <person name="Rupp O."/>
            <person name="Blom J."/>
            <person name="Schaeberle T.F."/>
            <person name="Kehraus S."/>
            <person name="Schiefer A."/>
            <person name="Pfarr K."/>
            <person name="Goesmann A."/>
            <person name="Hoerauf A."/>
            <person name="Koenig G.M."/>
        </authorList>
    </citation>
    <scope>NUCLEOTIDE SEQUENCE [LARGE SCALE GENOMIC DNA]</scope>
    <source>
        <strain evidence="2 3">B035</strain>
    </source>
</reference>
<dbReference type="AlphaFoldDB" id="A0A410S3Z8"/>
<dbReference type="Gene3D" id="3.40.50.720">
    <property type="entry name" value="NAD(P)-binding Rossmann-like Domain"/>
    <property type="match status" value="1"/>
</dbReference>
<dbReference type="Gene3D" id="3.90.25.10">
    <property type="entry name" value="UDP-galactose 4-epimerase, domain 1"/>
    <property type="match status" value="1"/>
</dbReference>
<organism evidence="2 3">
    <name type="scientific">Corallococcus coralloides</name>
    <name type="common">Myxococcus coralloides</name>
    <dbReference type="NCBI Taxonomy" id="184914"/>
    <lineage>
        <taxon>Bacteria</taxon>
        <taxon>Pseudomonadati</taxon>
        <taxon>Myxococcota</taxon>
        <taxon>Myxococcia</taxon>
        <taxon>Myxococcales</taxon>
        <taxon>Cystobacterineae</taxon>
        <taxon>Myxococcaceae</taxon>
        <taxon>Corallococcus</taxon>
    </lineage>
</organism>
<dbReference type="InterPro" id="IPR016040">
    <property type="entry name" value="NAD(P)-bd_dom"/>
</dbReference>
<evidence type="ECO:0000259" key="1">
    <source>
        <dbReference type="Pfam" id="PF13460"/>
    </source>
</evidence>
<dbReference type="Pfam" id="PF13460">
    <property type="entry name" value="NAD_binding_10"/>
    <property type="match status" value="1"/>
</dbReference>
<evidence type="ECO:0000313" key="3">
    <source>
        <dbReference type="Proteomes" id="UP000288758"/>
    </source>
</evidence>
<dbReference type="Proteomes" id="UP000288758">
    <property type="component" value="Chromosome"/>
</dbReference>
<dbReference type="EMBL" id="CP034669">
    <property type="protein sequence ID" value="QAT88863.1"/>
    <property type="molecule type" value="Genomic_DNA"/>
</dbReference>
<dbReference type="SUPFAM" id="SSF51735">
    <property type="entry name" value="NAD(P)-binding Rossmann-fold domains"/>
    <property type="match status" value="1"/>
</dbReference>
<protein>
    <submittedName>
        <fullName evidence="2">NmrA family protein</fullName>
    </submittedName>
</protein>
<dbReference type="PANTHER" id="PTHR47129:SF1">
    <property type="entry name" value="NMRA-LIKE DOMAIN-CONTAINING PROTEIN"/>
    <property type="match status" value="1"/>
</dbReference>
<evidence type="ECO:0000313" key="2">
    <source>
        <dbReference type="EMBL" id="QAT88863.1"/>
    </source>
</evidence>
<proteinExistence type="predicted"/>
<dbReference type="PANTHER" id="PTHR47129">
    <property type="entry name" value="QUINONE OXIDOREDUCTASE 2"/>
    <property type="match status" value="1"/>
</dbReference>
<dbReference type="InterPro" id="IPR052718">
    <property type="entry name" value="NmrA-type_oxidoreductase"/>
</dbReference>
<dbReference type="InterPro" id="IPR036291">
    <property type="entry name" value="NAD(P)-bd_dom_sf"/>
</dbReference>